<dbReference type="NCBIfam" id="NF005556">
    <property type="entry name" value="PRK07226.1"/>
    <property type="match status" value="1"/>
</dbReference>
<evidence type="ECO:0000313" key="4">
    <source>
        <dbReference type="Proteomes" id="UP000253868"/>
    </source>
</evidence>
<evidence type="ECO:0000313" key="3">
    <source>
        <dbReference type="EMBL" id="AXG82760.1"/>
    </source>
</evidence>
<dbReference type="KEGG" id="spad:DVK44_19840"/>
<dbReference type="PANTHER" id="PTHR47916">
    <property type="entry name" value="FRUCTOSE-BISPHOSPHATE ALDOLASE CLASS 1"/>
    <property type="match status" value="1"/>
</dbReference>
<feature type="region of interest" description="Disordered" evidence="2">
    <location>
        <begin position="281"/>
        <end position="303"/>
    </location>
</feature>
<evidence type="ECO:0000256" key="2">
    <source>
        <dbReference type="SAM" id="MobiDB-lite"/>
    </source>
</evidence>
<gene>
    <name evidence="3" type="ORF">DVK44_19840</name>
</gene>
<dbReference type="InterPro" id="IPR050456">
    <property type="entry name" value="DeoC/FbaB_aldolase"/>
</dbReference>
<reference evidence="4" key="1">
    <citation type="submission" date="2018-07" db="EMBL/GenBank/DDBJ databases">
        <authorList>
            <person name="Zhao J."/>
        </authorList>
    </citation>
    <scope>NUCLEOTIDE SEQUENCE [LARGE SCALE GENOMIC DNA]</scope>
    <source>
        <strain evidence="4">GSSD-12</strain>
    </source>
</reference>
<keyword evidence="4" id="KW-1185">Reference proteome</keyword>
<dbReference type="PANTHER" id="PTHR47916:SF1">
    <property type="entry name" value="3-HYDROXY-5-PHOSPHONOOXYPENTANE-2,4-DIONE THIOLASE"/>
    <property type="match status" value="1"/>
</dbReference>
<dbReference type="EMBL" id="CP031194">
    <property type="protein sequence ID" value="AXG82760.1"/>
    <property type="molecule type" value="Genomic_DNA"/>
</dbReference>
<dbReference type="InterPro" id="IPR013785">
    <property type="entry name" value="Aldolase_TIM"/>
</dbReference>
<dbReference type="SUPFAM" id="SSF51569">
    <property type="entry name" value="Aldolase"/>
    <property type="match status" value="1"/>
</dbReference>
<dbReference type="CDD" id="cd00958">
    <property type="entry name" value="DhnA"/>
    <property type="match status" value="1"/>
</dbReference>
<dbReference type="OrthoDB" id="9771504at2"/>
<dbReference type="Pfam" id="PF01791">
    <property type="entry name" value="DeoC"/>
    <property type="match status" value="1"/>
</dbReference>
<dbReference type="SMART" id="SM01133">
    <property type="entry name" value="DeoC"/>
    <property type="match status" value="1"/>
</dbReference>
<dbReference type="GO" id="GO:0004332">
    <property type="term" value="F:fructose-bisphosphate aldolase activity"/>
    <property type="evidence" value="ECO:0007669"/>
    <property type="project" value="InterPro"/>
</dbReference>
<dbReference type="Proteomes" id="UP000253868">
    <property type="component" value="Chromosome"/>
</dbReference>
<sequence>MSKPLHGGSTARRIRLNRLFRKNPQRTVIVPLDHSLTDGPIPGGGSGLNTLVGRLAVNGADAVVLHKGNIRFVDPAWFKQLSLVVHLSASTVHAPDPDGKVLVGTVEEALRLGADAVSVHVNVGSREEARQIADLAAVTDACDRWNVPVLAMMYPRGPQVADPTDPALVAHAVTLAVELGVDIVKTYFVGSADSMREITAASPVPVVAAGGPRAGDQNALMDFVDAVLLGGAAGVAMGRNIFESPDPGLLTRRLAERVHGGLLPPAPAEFRTGLQLGPTAFSAISPDGHAGKQKGHRREAHLG</sequence>
<protein>
    <submittedName>
        <fullName evidence="3">2-amino-4,5-dihydroxy-6-one-heptanoic acid-7-phosphate synthase</fullName>
    </submittedName>
</protein>
<feature type="active site" description="Proton donor" evidence="1">
    <location>
        <position position="154"/>
    </location>
</feature>
<dbReference type="Gene3D" id="3.20.20.70">
    <property type="entry name" value="Aldolase class I"/>
    <property type="match status" value="1"/>
</dbReference>
<dbReference type="InterPro" id="IPR002915">
    <property type="entry name" value="DeoC/FbaB/LacD_aldolase"/>
</dbReference>
<proteinExistence type="predicted"/>
<feature type="active site" description="Schiff-base intermediate with dihydroxyacetone-P" evidence="1">
    <location>
        <position position="185"/>
    </location>
</feature>
<feature type="compositionally biased region" description="Basic residues" evidence="2">
    <location>
        <begin position="291"/>
        <end position="303"/>
    </location>
</feature>
<organism evidence="3 4">
    <name type="scientific">Streptomyces paludis</name>
    <dbReference type="NCBI Taxonomy" id="2282738"/>
    <lineage>
        <taxon>Bacteria</taxon>
        <taxon>Bacillati</taxon>
        <taxon>Actinomycetota</taxon>
        <taxon>Actinomycetes</taxon>
        <taxon>Kitasatosporales</taxon>
        <taxon>Streptomycetaceae</taxon>
        <taxon>Streptomyces</taxon>
    </lineage>
</organism>
<accession>A0A345I1D6</accession>
<dbReference type="PIRSF" id="PIRSF038992">
    <property type="entry name" value="Aldolase_Ia"/>
    <property type="match status" value="1"/>
</dbReference>
<dbReference type="AlphaFoldDB" id="A0A345I1D6"/>
<dbReference type="InterPro" id="IPR041720">
    <property type="entry name" value="FbaB-like"/>
</dbReference>
<evidence type="ECO:0000256" key="1">
    <source>
        <dbReference type="PIRSR" id="PIRSR038992-1"/>
    </source>
</evidence>
<name>A0A345I1D6_9ACTN</name>